<name>A0A0F6P8X8_PLAFA</name>
<dbReference type="Gene3D" id="1.20.58.1930">
    <property type="match status" value="1"/>
</dbReference>
<feature type="region of interest" description="Disordered" evidence="2">
    <location>
        <begin position="711"/>
        <end position="815"/>
    </location>
</feature>
<dbReference type="VEuPathDB" id="PlasmoDB:PfCD01_020006000"/>
<feature type="domain" description="Duffy-binding-like" evidence="6">
    <location>
        <begin position="315"/>
        <end position="476"/>
    </location>
</feature>
<dbReference type="VEuPathDB" id="PlasmoDB:PfSN01_000018200"/>
<dbReference type="InterPro" id="IPR042202">
    <property type="entry name" value="Duffy-ag-bd_sf"/>
</dbReference>
<feature type="compositionally biased region" description="Basic and acidic residues" evidence="2">
    <location>
        <begin position="748"/>
        <end position="767"/>
    </location>
</feature>
<reference evidence="7" key="1">
    <citation type="journal article" date="2015" name="Malar. J.">
        <title>Transcription of the var genes from a freshly-obtained field isolate of Plasmodium falciparum shows more variable switching patterns than long laboratory-adapted isolates.</title>
        <authorList>
            <person name="Ye R."/>
            <person name="Zhang D."/>
            <person name="Chen B."/>
            <person name="Zhu Y."/>
            <person name="Zhang Y."/>
            <person name="Wang S."/>
            <person name="Pan W."/>
        </authorList>
    </citation>
    <scope>NUCLEOTIDE SEQUENCE</scope>
    <source>
        <strain evidence="7">FCYN0906-5H</strain>
    </source>
</reference>
<dbReference type="InterPro" id="IPR004258">
    <property type="entry name" value="DBL"/>
</dbReference>
<feature type="compositionally biased region" description="Low complexity" evidence="2">
    <location>
        <begin position="1120"/>
        <end position="1140"/>
    </location>
</feature>
<dbReference type="VEuPathDB" id="PlasmoDB:PfGA01_080036900"/>
<dbReference type="VEuPathDB" id="PlasmoDB:PfKH01_060024600"/>
<dbReference type="Gene3D" id="1.20.1310.20">
    <property type="entry name" value="Duffy-antigen binding domain"/>
    <property type="match status" value="2"/>
</dbReference>
<feature type="domain" description="Duffy-antigen binding" evidence="4">
    <location>
        <begin position="112"/>
        <end position="311"/>
    </location>
</feature>
<evidence type="ECO:0000256" key="2">
    <source>
        <dbReference type="SAM" id="MobiDB-lite"/>
    </source>
</evidence>
<dbReference type="AlphaFoldDB" id="A0A0F6P8X8"/>
<feature type="domain" description="Duffy-binding-like" evidence="3">
    <location>
        <begin position="580"/>
        <end position="721"/>
    </location>
</feature>
<dbReference type="VEuPathDB" id="PlasmoDB:PfKH02_070015200"/>
<dbReference type="SUPFAM" id="SSF140924">
    <property type="entry name" value="Duffy binding domain-like"/>
    <property type="match status" value="3"/>
</dbReference>
<keyword evidence="1" id="KW-0175">Coiled coil</keyword>
<feature type="compositionally biased region" description="Basic and acidic residues" evidence="2">
    <location>
        <begin position="774"/>
        <end position="787"/>
    </location>
</feature>
<evidence type="ECO:0000259" key="4">
    <source>
        <dbReference type="Pfam" id="PF05424"/>
    </source>
</evidence>
<dbReference type="VEuPathDB" id="PlasmoDB:PF3D7_0324900"/>
<evidence type="ECO:0000259" key="3">
    <source>
        <dbReference type="Pfam" id="PF03011"/>
    </source>
</evidence>
<dbReference type="FunFam" id="1.20.1310.20:FF:000001">
    <property type="entry name" value="Erythrocyte membrane protein 1, PfEMP1"/>
    <property type="match status" value="1"/>
</dbReference>
<protein>
    <submittedName>
        <fullName evidence="7">Erythrocyte membrane protein 1</fullName>
    </submittedName>
</protein>
<sequence length="1233" mass="140645">MGPAPKVRPDYSDANDAKDLLDKIGEQIYKKAHLGDADYRGKLYGRLTQAKFSNSDTVPTENPCNLDYNVHTNVTSTVIDPCKHKSEERFSEVSGAECDKNKIRGSKGDNEGACAPFRRLHLCDKNLENISDYNSTNAKHNLLVDVCMAAQFEGVSISGRYPPYQTKYGDSGSPMCTMLARSFADIGDIIRGKDLFLGYDEKEKKRRKQLEDKLKEIFGNIYKELTSTNGKNVDALKTRYKDTENYFQLREDWWDANRAKVWYAITCDAQGFDYFRHTCGDVKRPTPTYEKCRCVSTDPPTFLDYVPQYLRWFEEWAEDFCRKRKHKLKDVIEKCRGEGGRDKYCSRNGYDCEQTIRGINKLVEGDDCTKCSIACSNFVNWIKNQKKEFEKQKNKYENEITKNHDTKITIGNTTINNLYVQDFYDELKTNYGNVESFLKKLNEERICKEPIEVGNEKASKVDFAEDKIDVTFSHKEYCDTCPWCATKVKKEGKWEDEEHQNCTYNGITPVDLSKTTEIHLLSTDRTKSNILDKYSKLCENGNKKEETWKCHYVCPGKDYCVLQNDKKNTPHRTIMPYVTFFNVWINEMLDDSIKWREQLKNCINNKNTCISGCKSKCDCFQKWVEHMQIEWKEIEKHFDQQGDLEGNMRNTILNSYLELFFMDKIEKAYGKDKCDELMQKIDKIDMSQQAGDTQHSNDAIKILLAHEKEEADKCVSNNPQDPCPPTRQSPARSDPPRDPQPPPVIPRKVFEDEKDKQPDFKDEHSEEHDDEEGAGAKETETASTKEDTDGDGSGPKEGSPASQEDAVPPATTTQDEVKPCEIVKTLFSNTTKFSDACTLKYVTGKNYGWKCVPTTSGGSVTTTTSGATTGGLCIPPRRRRLYVGKLEQWANSDETQSQSLETSGKVSSQSGEKLRTAFIESAAVETFFLWDRYKKEWKVRRNAELQNGGLALSLPEPSPPGEDPQTLLQSGTIPPDFLRLMFYTLGDYRDILVRGAADDKNGGNNIILNASGNKEDMEKMKEIQKKIKQTLESDNNKETRGPQNSVTTPQTWWDKNGEHIWNAMVCALTYKETSGSGEKGEKTTITQDGTLKDALLDNDGKKPKETKYQYNTVTLKDESSGTSPRTSETTSSTSDTPTTLDSFIKRPPYFRYLEEWGQNFCKERTKRLEKIKEECKVEESSGGSRKNGKKNPKCSCYGEHCEDNLNKPPSTLSDLECPRCGRDCSSYTKWIEK</sequence>
<evidence type="ECO:0000259" key="6">
    <source>
        <dbReference type="Pfam" id="PF22672"/>
    </source>
</evidence>
<feature type="domain" description="Duffy-binding-like" evidence="6">
    <location>
        <begin position="1155"/>
        <end position="1233"/>
    </location>
</feature>
<dbReference type="VEuPathDB" id="PlasmoDB:PfTG01_070005600"/>
<proteinExistence type="predicted"/>
<dbReference type="FunFam" id="1.20.58.830:FF:000005">
    <property type="entry name" value="Erythrocyte membrane protein 1, PfEMP1"/>
    <property type="match status" value="1"/>
</dbReference>
<dbReference type="GO" id="GO:0046789">
    <property type="term" value="F:host cell surface receptor binding"/>
    <property type="evidence" value="ECO:0007669"/>
    <property type="project" value="InterPro"/>
</dbReference>
<dbReference type="Pfam" id="PF03011">
    <property type="entry name" value="PFEMP"/>
    <property type="match status" value="1"/>
</dbReference>
<feature type="region of interest" description="Disordered" evidence="2">
    <location>
        <begin position="1093"/>
        <end position="1140"/>
    </location>
</feature>
<evidence type="ECO:0000259" key="5">
    <source>
        <dbReference type="Pfam" id="PF15447"/>
    </source>
</evidence>
<dbReference type="Gene3D" id="1.20.58.830">
    <property type="match status" value="2"/>
</dbReference>
<feature type="domain" description="Duffy-antigen binding" evidence="4">
    <location>
        <begin position="871"/>
        <end position="1094"/>
    </location>
</feature>
<evidence type="ECO:0000313" key="7">
    <source>
        <dbReference type="EMBL" id="AJD77411.1"/>
    </source>
</evidence>
<feature type="non-terminal residue" evidence="7">
    <location>
        <position position="1233"/>
    </location>
</feature>
<dbReference type="Pfam" id="PF22672">
    <property type="entry name" value="DBL_C"/>
    <property type="match status" value="2"/>
</dbReference>
<dbReference type="VEuPathDB" id="PlasmoDB:PfGN01_000022100"/>
<organism evidence="7">
    <name type="scientific">Plasmodium falciparum</name>
    <name type="common">malaria parasite P. falciparum</name>
    <dbReference type="NCBI Taxonomy" id="5833"/>
    <lineage>
        <taxon>Eukaryota</taxon>
        <taxon>Sar</taxon>
        <taxon>Alveolata</taxon>
        <taxon>Apicomplexa</taxon>
        <taxon>Aconoidasida</taxon>
        <taxon>Haemosporida</taxon>
        <taxon>Plasmodiidae</taxon>
        <taxon>Plasmodium</taxon>
        <taxon>Plasmodium (Laverania)</taxon>
    </lineage>
</organism>
<feature type="compositionally biased region" description="Basic and acidic residues" evidence="2">
    <location>
        <begin position="1093"/>
        <end position="1107"/>
    </location>
</feature>
<gene>
    <name evidence="7" type="primary">var46</name>
</gene>
<feature type="compositionally biased region" description="Polar residues" evidence="2">
    <location>
        <begin position="1041"/>
        <end position="1052"/>
    </location>
</feature>
<accession>A0A0F6P8X8</accession>
<dbReference type="GO" id="GO:0016020">
    <property type="term" value="C:membrane"/>
    <property type="evidence" value="ECO:0007669"/>
    <property type="project" value="InterPro"/>
</dbReference>
<dbReference type="VEuPathDB" id="PlasmoDB:PfML01_000016300"/>
<evidence type="ECO:0000256" key="1">
    <source>
        <dbReference type="SAM" id="Coils"/>
    </source>
</evidence>
<dbReference type="InterPro" id="IPR054595">
    <property type="entry name" value="DBL_C"/>
</dbReference>
<dbReference type="InterPro" id="IPR008602">
    <property type="entry name" value="Duffy-antigen-binding"/>
</dbReference>
<dbReference type="VEuPathDB" id="PlasmoDB:PfNF135_070014900"/>
<feature type="domain" description="Plasmodium falciparum erythrocyte membrane protein-1 N-terminal segment" evidence="5">
    <location>
        <begin position="16"/>
        <end position="51"/>
    </location>
</feature>
<dbReference type="Pfam" id="PF15447">
    <property type="entry name" value="NTS"/>
    <property type="match status" value="1"/>
</dbReference>
<dbReference type="VEuPathDB" id="PlasmoDB:PfNF54_030030300"/>
<dbReference type="EMBL" id="KJ856481">
    <property type="protein sequence ID" value="AJD77411.1"/>
    <property type="molecule type" value="Genomic_DNA"/>
</dbReference>
<dbReference type="Pfam" id="PF05424">
    <property type="entry name" value="Duffy_binding"/>
    <property type="match status" value="2"/>
</dbReference>
<dbReference type="VEuPathDB" id="PlasmoDB:PfSD01_070027900"/>
<feature type="region of interest" description="Disordered" evidence="2">
    <location>
        <begin position="1029"/>
        <end position="1052"/>
    </location>
</feature>
<feature type="compositionally biased region" description="Basic and acidic residues" evidence="2">
    <location>
        <begin position="1029"/>
        <end position="1040"/>
    </location>
</feature>
<feature type="coiled-coil region" evidence="1">
    <location>
        <begin position="379"/>
        <end position="444"/>
    </location>
</feature>
<dbReference type="InterPro" id="IPR029210">
    <property type="entry name" value="PfEMP1_NTS"/>
</dbReference>